<dbReference type="RefSeq" id="XP_029644291.1">
    <property type="nucleotide sequence ID" value="XM_029788431.2"/>
</dbReference>
<dbReference type="Pfam" id="PF06602">
    <property type="entry name" value="Myotub-related"/>
    <property type="match status" value="1"/>
</dbReference>
<gene>
    <name evidence="18" type="primary">LOC115218551</name>
</gene>
<evidence type="ECO:0000259" key="16">
    <source>
        <dbReference type="PROSITE" id="PS51339"/>
    </source>
</evidence>
<reference evidence="18" key="1">
    <citation type="submission" date="2025-08" db="UniProtKB">
        <authorList>
            <consortium name="RefSeq"/>
        </authorList>
    </citation>
    <scope>IDENTIFICATION</scope>
</reference>
<keyword evidence="9" id="KW-0472">Membrane</keyword>
<dbReference type="SUPFAM" id="SSF52799">
    <property type="entry name" value="(Phosphotyrosine protein) phosphatases II"/>
    <property type="match status" value="1"/>
</dbReference>
<dbReference type="Pfam" id="PF21098">
    <property type="entry name" value="PH-GRAM_MTMR6-like"/>
    <property type="match status" value="1"/>
</dbReference>
<keyword evidence="5 13" id="KW-0863">Zinc-finger</keyword>
<feature type="active site" description="Phosphocysteine intermediate" evidence="11">
    <location>
        <position position="344"/>
    </location>
</feature>
<feature type="domain" description="FYVE-type" evidence="15">
    <location>
        <begin position="681"/>
        <end position="732"/>
    </location>
</feature>
<dbReference type="KEGG" id="osn:115218551"/>
<keyword evidence="17" id="KW-1185">Reference proteome</keyword>
<dbReference type="EC" id="3.1.3.95" evidence="3"/>
<proteinExistence type="inferred from homology"/>
<comment type="subcellular location">
    <subcellularLocation>
        <location evidence="1">Membrane</location>
    </subcellularLocation>
</comment>
<dbReference type="InterPro" id="IPR000306">
    <property type="entry name" value="Znf_FYVE"/>
</dbReference>
<evidence type="ECO:0000256" key="8">
    <source>
        <dbReference type="ARBA" id="ARBA00023098"/>
    </source>
</evidence>
<evidence type="ECO:0000256" key="9">
    <source>
        <dbReference type="ARBA" id="ARBA00023136"/>
    </source>
</evidence>
<comment type="similarity">
    <text evidence="2">Belongs to the protein-tyrosine phosphatase family. Non-receptor class myotubularin subfamily.</text>
</comment>
<feature type="compositionally biased region" description="Basic and acidic residues" evidence="14">
    <location>
        <begin position="607"/>
        <end position="617"/>
    </location>
</feature>
<dbReference type="InterPro" id="IPR030564">
    <property type="entry name" value="Myotubularin"/>
</dbReference>
<dbReference type="AlphaFoldDB" id="A0A6P7T2Y7"/>
<dbReference type="PROSITE" id="PS51339">
    <property type="entry name" value="PPASE_MYOTUBULARIN"/>
    <property type="match status" value="1"/>
</dbReference>
<evidence type="ECO:0000256" key="13">
    <source>
        <dbReference type="PROSITE-ProRule" id="PRU00091"/>
    </source>
</evidence>
<dbReference type="Gene3D" id="3.30.40.10">
    <property type="entry name" value="Zinc/RING finger domain, C3HC4 (zinc finger)"/>
    <property type="match status" value="1"/>
</dbReference>
<dbReference type="InterPro" id="IPR003595">
    <property type="entry name" value="Tyr_Pase_cat"/>
</dbReference>
<dbReference type="GO" id="GO:0016020">
    <property type="term" value="C:membrane"/>
    <property type="evidence" value="ECO:0007669"/>
    <property type="project" value="UniProtKB-SubCell"/>
</dbReference>
<protein>
    <recommendedName>
        <fullName evidence="3">phosphatidylinositol-3,5-bisphosphate 3-phosphatase</fullName>
        <ecNumber evidence="3">3.1.3.95</ecNumber>
    </recommendedName>
    <alternativeName>
        <fullName evidence="10">Phosphatidylinositol-3,5-bisphosphate 3-phosphatase</fullName>
    </alternativeName>
</protein>
<dbReference type="GO" id="GO:0008270">
    <property type="term" value="F:zinc ion binding"/>
    <property type="evidence" value="ECO:0007669"/>
    <property type="project" value="UniProtKB-KW"/>
</dbReference>
<sequence>MGNILEIDGLPDQLIRLQVENVKWLDRVNPRKSSEGTLHLTATHLIFVDNVRKKETWILHMYIGSVEKHPITTAGSPLYIKYKNFMAITFIVPRERDCQDVYTSLLKLSQPASLEDLYAFQFKINEGMPQNHGWEMFNFRMEYDRMDVPNNKWVLTNINKDYEICDTYPRFLYVPASATTPVLVGSSKFRSRGRLPVLSYYHRNNSAAICRCSQPLAGFSARCVEDEQMLNAILRANPESSFMYVVDTRPKINAVANKAAGKGYEKESFYSNIKFQFLGIENIHVMRSSLQKLLEVCELKNPSMSAFLSGLESSGWLKHVRAVMETSVFIAKAVSEGVSVLVHCSDGWDRTAQTCSLASLMLDPYYRTLKGFQDLIEKEWLAFGHKFTDRCGFLGTVDPKEVSPVFTQFIDAVWQMTHQYPCAFQFNERFLLVLHDHVFSCQYGTFIGNCEKDRIDLRLSERTHSLWGYIHKYMNDFINPIFQKDNMATKASGLLFPNTCPQIFRFWKGMYNRFDTGVHPREEIMDTLATAKEHSSSLEDHIRLLEMRINDLCKRMGISEEVIQRKLQCFSSMDSLDGVLLTEPTEENGGDKLSSTNLTLTKSFESENNHVAGKSDTESGFDESSSQLSRSGIDDGLVSSVVSLTSVTGSSEPLTKAQLYEELASVAIDWKPFRNVQNCSCAYSFEHFSKKYHCWKCGEVFCTRCIAAHLPLPGHFPKRHAPVCVQCYSQLNRVLPLPEVSAQVAS</sequence>
<evidence type="ECO:0000256" key="10">
    <source>
        <dbReference type="ARBA" id="ARBA00032571"/>
    </source>
</evidence>
<dbReference type="PROSITE" id="PS50178">
    <property type="entry name" value="ZF_FYVE"/>
    <property type="match status" value="1"/>
</dbReference>
<evidence type="ECO:0000259" key="15">
    <source>
        <dbReference type="PROSITE" id="PS50178"/>
    </source>
</evidence>
<dbReference type="InterPro" id="IPR011011">
    <property type="entry name" value="Znf_FYVE_PHD"/>
</dbReference>
<evidence type="ECO:0000256" key="5">
    <source>
        <dbReference type="ARBA" id="ARBA00022771"/>
    </source>
</evidence>
<evidence type="ECO:0000256" key="14">
    <source>
        <dbReference type="SAM" id="MobiDB-lite"/>
    </source>
</evidence>
<dbReference type="FunFam" id="2.30.29.30:FF:000135">
    <property type="entry name" value="Myotubularin related protein 6"/>
    <property type="match status" value="1"/>
</dbReference>
<dbReference type="SMART" id="SM00064">
    <property type="entry name" value="FYVE"/>
    <property type="match status" value="1"/>
</dbReference>
<dbReference type="Proteomes" id="UP000515154">
    <property type="component" value="Linkage group LG13"/>
</dbReference>
<organism evidence="17 18">
    <name type="scientific">Octopus sinensis</name>
    <name type="common">East Asian common octopus</name>
    <dbReference type="NCBI Taxonomy" id="2607531"/>
    <lineage>
        <taxon>Eukaryota</taxon>
        <taxon>Metazoa</taxon>
        <taxon>Spiralia</taxon>
        <taxon>Lophotrochozoa</taxon>
        <taxon>Mollusca</taxon>
        <taxon>Cephalopoda</taxon>
        <taxon>Coleoidea</taxon>
        <taxon>Octopodiformes</taxon>
        <taxon>Octopoda</taxon>
        <taxon>Incirrata</taxon>
        <taxon>Octopodidae</taxon>
        <taxon>Octopus</taxon>
    </lineage>
</organism>
<dbReference type="CDD" id="cd13210">
    <property type="entry name" value="PH-GRAM_MTMR6-like"/>
    <property type="match status" value="1"/>
</dbReference>
<keyword evidence="7" id="KW-0862">Zinc</keyword>
<dbReference type="InterPro" id="IPR011993">
    <property type="entry name" value="PH-like_dom_sf"/>
</dbReference>
<dbReference type="SUPFAM" id="SSF57903">
    <property type="entry name" value="FYVE/PHD zinc finger"/>
    <property type="match status" value="1"/>
</dbReference>
<dbReference type="SUPFAM" id="SSF50729">
    <property type="entry name" value="PH domain-like"/>
    <property type="match status" value="1"/>
</dbReference>
<dbReference type="Pfam" id="PF01363">
    <property type="entry name" value="FYVE"/>
    <property type="match status" value="1"/>
</dbReference>
<evidence type="ECO:0000256" key="3">
    <source>
        <dbReference type="ARBA" id="ARBA00012903"/>
    </source>
</evidence>
<feature type="binding site" evidence="12">
    <location>
        <begin position="282"/>
        <end position="283"/>
    </location>
    <ligand>
        <name>substrate</name>
    </ligand>
</feature>
<dbReference type="CDD" id="cd15738">
    <property type="entry name" value="FYVE_MTMR_unchar"/>
    <property type="match status" value="1"/>
</dbReference>
<dbReference type="InterPro" id="IPR017455">
    <property type="entry name" value="Znf_FYVE-rel"/>
</dbReference>
<dbReference type="InterPro" id="IPR029021">
    <property type="entry name" value="Prot-tyrosine_phosphatase-like"/>
</dbReference>
<evidence type="ECO:0000313" key="18">
    <source>
        <dbReference type="RefSeq" id="XP_029644291.1"/>
    </source>
</evidence>
<dbReference type="InterPro" id="IPR010569">
    <property type="entry name" value="Myotubularin-like_Pase_dom"/>
</dbReference>
<dbReference type="InterPro" id="IPR016130">
    <property type="entry name" value="Tyr_Pase_AS"/>
</dbReference>
<feature type="region of interest" description="Disordered" evidence="14">
    <location>
        <begin position="607"/>
        <end position="631"/>
    </location>
</feature>
<dbReference type="GO" id="GO:0005737">
    <property type="term" value="C:cytoplasm"/>
    <property type="evidence" value="ECO:0007669"/>
    <property type="project" value="TreeGrafter"/>
</dbReference>
<dbReference type="Gene3D" id="2.30.29.30">
    <property type="entry name" value="Pleckstrin-homology domain (PH domain)/Phosphotyrosine-binding domain (PTB)"/>
    <property type="match status" value="1"/>
</dbReference>
<name>A0A6P7T2Y7_9MOLL</name>
<dbReference type="GO" id="GO:0052629">
    <property type="term" value="F:phosphatidylinositol-3,5-bisphosphate 3-phosphatase activity"/>
    <property type="evidence" value="ECO:0007669"/>
    <property type="project" value="UniProtKB-EC"/>
</dbReference>
<feature type="domain" description="Myotubularin phosphatase" evidence="16">
    <location>
        <begin position="133"/>
        <end position="511"/>
    </location>
</feature>
<evidence type="ECO:0000256" key="12">
    <source>
        <dbReference type="PIRSR" id="PIRSR630564-2"/>
    </source>
</evidence>
<evidence type="ECO:0000256" key="2">
    <source>
        <dbReference type="ARBA" id="ARBA00007471"/>
    </source>
</evidence>
<accession>A0A6P7T2Y7</accession>
<keyword evidence="4" id="KW-0479">Metal-binding</keyword>
<dbReference type="CDD" id="cd14532">
    <property type="entry name" value="PTP-MTMR6-like"/>
    <property type="match status" value="1"/>
</dbReference>
<keyword evidence="6" id="KW-0378">Hydrolase</keyword>
<evidence type="ECO:0000256" key="7">
    <source>
        <dbReference type="ARBA" id="ARBA00022833"/>
    </source>
</evidence>
<dbReference type="PANTHER" id="PTHR10807">
    <property type="entry name" value="MYOTUBULARIN-RELATED"/>
    <property type="match status" value="1"/>
</dbReference>
<dbReference type="PANTHER" id="PTHR10807:SF8">
    <property type="entry name" value="PHOSPHATIDYLINOSITOL-3-PHOSPHATE PHOSPHATASE"/>
    <property type="match status" value="1"/>
</dbReference>
<evidence type="ECO:0000256" key="4">
    <source>
        <dbReference type="ARBA" id="ARBA00022723"/>
    </source>
</evidence>
<evidence type="ECO:0000313" key="17">
    <source>
        <dbReference type="Proteomes" id="UP000515154"/>
    </source>
</evidence>
<evidence type="ECO:0000256" key="6">
    <source>
        <dbReference type="ARBA" id="ARBA00022801"/>
    </source>
</evidence>
<dbReference type="InterPro" id="IPR013083">
    <property type="entry name" value="Znf_RING/FYVE/PHD"/>
</dbReference>
<dbReference type="PROSITE" id="PS00383">
    <property type="entry name" value="TYR_PHOSPHATASE_1"/>
    <property type="match status" value="1"/>
</dbReference>
<feature type="binding site" evidence="12">
    <location>
        <begin position="344"/>
        <end position="350"/>
    </location>
    <ligand>
        <name>substrate</name>
    </ligand>
</feature>
<dbReference type="InterPro" id="IPR048994">
    <property type="entry name" value="PH-GRAM_MTMR6-9"/>
</dbReference>
<dbReference type="GO" id="GO:0004438">
    <property type="term" value="F:phosphatidylinositol-3-phosphate phosphatase activity"/>
    <property type="evidence" value="ECO:0007669"/>
    <property type="project" value="TreeGrafter"/>
</dbReference>
<keyword evidence="8" id="KW-0443">Lipid metabolism</keyword>
<dbReference type="SMART" id="SM00404">
    <property type="entry name" value="PTPc_motif"/>
    <property type="match status" value="1"/>
</dbReference>
<evidence type="ECO:0000256" key="11">
    <source>
        <dbReference type="PIRSR" id="PIRSR630564-1"/>
    </source>
</evidence>
<dbReference type="GO" id="GO:0046856">
    <property type="term" value="P:phosphatidylinositol dephosphorylation"/>
    <property type="evidence" value="ECO:0007669"/>
    <property type="project" value="TreeGrafter"/>
</dbReference>
<evidence type="ECO:0000256" key="1">
    <source>
        <dbReference type="ARBA" id="ARBA00004370"/>
    </source>
</evidence>